<feature type="transmembrane region" description="Helical" evidence="1">
    <location>
        <begin position="34"/>
        <end position="53"/>
    </location>
</feature>
<keyword evidence="1" id="KW-0812">Transmembrane</keyword>
<protein>
    <submittedName>
        <fullName evidence="2">Uncharacterized protein</fullName>
    </submittedName>
</protein>
<evidence type="ECO:0000313" key="2">
    <source>
        <dbReference type="EMBL" id="SKC87824.1"/>
    </source>
</evidence>
<keyword evidence="1" id="KW-0472">Membrane</keyword>
<keyword evidence="3" id="KW-1185">Reference proteome</keyword>
<sequence length="99" mass="11847">MPMFTQEKGETNMSNNHNDVSKWKDIYEQGIVKFVIRKSIPIAIIYIFFTIYFSSKSPNKLSSLIIYNTTAFFIIMIGFVMYWLKISKKYKNTKYYKEK</sequence>
<gene>
    <name evidence="2" type="ORF">SAMN02194393_04754</name>
</gene>
<organism evidence="2 3">
    <name type="scientific">Maledivibacter halophilus</name>
    <dbReference type="NCBI Taxonomy" id="36842"/>
    <lineage>
        <taxon>Bacteria</taxon>
        <taxon>Bacillati</taxon>
        <taxon>Bacillota</taxon>
        <taxon>Clostridia</taxon>
        <taxon>Peptostreptococcales</taxon>
        <taxon>Caminicellaceae</taxon>
        <taxon>Maledivibacter</taxon>
    </lineage>
</organism>
<feature type="transmembrane region" description="Helical" evidence="1">
    <location>
        <begin position="65"/>
        <end position="84"/>
    </location>
</feature>
<name>A0A1T5MIS9_9FIRM</name>
<evidence type="ECO:0000313" key="3">
    <source>
        <dbReference type="Proteomes" id="UP000190285"/>
    </source>
</evidence>
<evidence type="ECO:0000256" key="1">
    <source>
        <dbReference type="SAM" id="Phobius"/>
    </source>
</evidence>
<dbReference type="AlphaFoldDB" id="A0A1T5MIS9"/>
<dbReference type="Proteomes" id="UP000190285">
    <property type="component" value="Unassembled WGS sequence"/>
</dbReference>
<accession>A0A1T5MIS9</accession>
<reference evidence="2 3" key="1">
    <citation type="submission" date="2017-02" db="EMBL/GenBank/DDBJ databases">
        <authorList>
            <person name="Peterson S.W."/>
        </authorList>
    </citation>
    <scope>NUCLEOTIDE SEQUENCE [LARGE SCALE GENOMIC DNA]</scope>
    <source>
        <strain evidence="2 3">M1</strain>
    </source>
</reference>
<keyword evidence="1" id="KW-1133">Transmembrane helix</keyword>
<proteinExistence type="predicted"/>
<dbReference type="EMBL" id="FUZT01000016">
    <property type="protein sequence ID" value="SKC87824.1"/>
    <property type="molecule type" value="Genomic_DNA"/>
</dbReference>